<feature type="region of interest" description="Disordered" evidence="1">
    <location>
        <begin position="1"/>
        <end position="30"/>
    </location>
</feature>
<protein>
    <recommendedName>
        <fullName evidence="4">Terminase</fullName>
    </recommendedName>
</protein>
<dbReference type="AlphaFoldDB" id="A0A1V4HV24"/>
<sequence>MAKKQPTPKNSKCDRRADNPGRPPRYNPDIHPKAAKALCAKGATIAELAAAFDVAISTIWLWKVSHPEFFESCRLGLEAATDRIERSMFERAVGYTHESTKIFMPAGASKPVYASYLEHVPPDPRAGEFWLTNRAPDRWKHKQKIEQNEATDSPLRLLAEQISGHAIRPRLPEPKVIDHADIEPSAIRPQQPQIVTRVTTTEPVTRAAMVTPAVDDDDDRPRSPRIHTISRATFEDFDDEE</sequence>
<evidence type="ECO:0000313" key="3">
    <source>
        <dbReference type="Proteomes" id="UP000189940"/>
    </source>
</evidence>
<accession>A0A1V4HV24</accession>
<proteinExistence type="predicted"/>
<dbReference type="Proteomes" id="UP000189940">
    <property type="component" value="Unassembled WGS sequence"/>
</dbReference>
<dbReference type="OrthoDB" id="7473113at2"/>
<feature type="region of interest" description="Disordered" evidence="1">
    <location>
        <begin position="211"/>
        <end position="241"/>
    </location>
</feature>
<evidence type="ECO:0008006" key="4">
    <source>
        <dbReference type="Google" id="ProtNLM"/>
    </source>
</evidence>
<organism evidence="2 3">
    <name type="scientific">Nitrobacter vulgaris</name>
    <dbReference type="NCBI Taxonomy" id="29421"/>
    <lineage>
        <taxon>Bacteria</taxon>
        <taxon>Pseudomonadati</taxon>
        <taxon>Pseudomonadota</taxon>
        <taxon>Alphaproteobacteria</taxon>
        <taxon>Hyphomicrobiales</taxon>
        <taxon>Nitrobacteraceae</taxon>
        <taxon>Nitrobacter</taxon>
    </lineage>
</organism>
<name>A0A1V4HV24_NITVU</name>
<dbReference type="RefSeq" id="WP_079447890.1">
    <property type="nucleotide sequence ID" value="NZ_MWPQ01000054.1"/>
</dbReference>
<evidence type="ECO:0000256" key="1">
    <source>
        <dbReference type="SAM" id="MobiDB-lite"/>
    </source>
</evidence>
<gene>
    <name evidence="2" type="ORF">B2M20_15220</name>
</gene>
<evidence type="ECO:0000313" key="2">
    <source>
        <dbReference type="EMBL" id="OPH81827.1"/>
    </source>
</evidence>
<comment type="caution">
    <text evidence="2">The sequence shown here is derived from an EMBL/GenBank/DDBJ whole genome shotgun (WGS) entry which is preliminary data.</text>
</comment>
<dbReference type="EMBL" id="MWPQ01000054">
    <property type="protein sequence ID" value="OPH81827.1"/>
    <property type="molecule type" value="Genomic_DNA"/>
</dbReference>
<keyword evidence="3" id="KW-1185">Reference proteome</keyword>
<reference evidence="2 3" key="1">
    <citation type="submission" date="2017-02" db="EMBL/GenBank/DDBJ databases">
        <title>Genome sequence of the nitrite-oxidizing bacterium Nitrobacter vulgaris strain Ab1.</title>
        <authorList>
            <person name="Mellbye B.L."/>
            <person name="Davis E.W."/>
            <person name="Spieck E."/>
            <person name="Chang J.H."/>
            <person name="Bottomley P.J."/>
            <person name="Sayavedra-Soto L.A."/>
        </authorList>
    </citation>
    <scope>NUCLEOTIDE SEQUENCE [LARGE SCALE GENOMIC DNA]</scope>
    <source>
        <strain evidence="2 3">Ab1</strain>
    </source>
</reference>